<keyword evidence="2" id="KW-1185">Reference proteome</keyword>
<evidence type="ECO:0000313" key="1">
    <source>
        <dbReference type="EMBL" id="MED6287311.1"/>
    </source>
</evidence>
<comment type="caution">
    <text evidence="1">The sequence shown here is derived from an EMBL/GenBank/DDBJ whole genome shotgun (WGS) entry which is preliminary data.</text>
</comment>
<organism evidence="1 2">
    <name type="scientific">Characodon lateralis</name>
    <dbReference type="NCBI Taxonomy" id="208331"/>
    <lineage>
        <taxon>Eukaryota</taxon>
        <taxon>Metazoa</taxon>
        <taxon>Chordata</taxon>
        <taxon>Craniata</taxon>
        <taxon>Vertebrata</taxon>
        <taxon>Euteleostomi</taxon>
        <taxon>Actinopterygii</taxon>
        <taxon>Neopterygii</taxon>
        <taxon>Teleostei</taxon>
        <taxon>Neoteleostei</taxon>
        <taxon>Acanthomorphata</taxon>
        <taxon>Ovalentaria</taxon>
        <taxon>Atherinomorphae</taxon>
        <taxon>Cyprinodontiformes</taxon>
        <taxon>Goodeidae</taxon>
        <taxon>Characodon</taxon>
    </lineage>
</organism>
<dbReference type="EMBL" id="JAHUTJ010058531">
    <property type="protein sequence ID" value="MED6287311.1"/>
    <property type="molecule type" value="Genomic_DNA"/>
</dbReference>
<proteinExistence type="predicted"/>
<reference evidence="1 2" key="1">
    <citation type="submission" date="2021-06" db="EMBL/GenBank/DDBJ databases">
        <authorList>
            <person name="Palmer J.M."/>
        </authorList>
    </citation>
    <scope>NUCLEOTIDE SEQUENCE [LARGE SCALE GENOMIC DNA]</scope>
    <source>
        <strain evidence="1 2">CL_MEX2019</strain>
        <tissue evidence="1">Muscle</tissue>
    </source>
</reference>
<sequence>MISQHKPLRCSKPDNLRLRELLTFPGLPPSSTNMFVLIRCRNPEDLHLYLLKNYSVEHVCVIVACIRAVK</sequence>
<dbReference type="Proteomes" id="UP001352852">
    <property type="component" value="Unassembled WGS sequence"/>
</dbReference>
<name>A0ABU7EKL8_9TELE</name>
<evidence type="ECO:0000313" key="2">
    <source>
        <dbReference type="Proteomes" id="UP001352852"/>
    </source>
</evidence>
<gene>
    <name evidence="1" type="ORF">CHARACLAT_015048</name>
</gene>
<protein>
    <submittedName>
        <fullName evidence="1">Uncharacterized protein</fullName>
    </submittedName>
</protein>
<accession>A0ABU7EKL8</accession>